<dbReference type="Proteomes" id="UP001200470">
    <property type="component" value="Unassembled WGS sequence"/>
</dbReference>
<dbReference type="RefSeq" id="WP_094465853.1">
    <property type="nucleotide sequence ID" value="NZ_JADYTN010000006.1"/>
</dbReference>
<organism evidence="2 3">
    <name type="scientific">Xylanibacter brevis</name>
    <dbReference type="NCBI Taxonomy" id="83231"/>
    <lineage>
        <taxon>Bacteria</taxon>
        <taxon>Pseudomonadati</taxon>
        <taxon>Bacteroidota</taxon>
        <taxon>Bacteroidia</taxon>
        <taxon>Bacteroidales</taxon>
        <taxon>Prevotellaceae</taxon>
        <taxon>Xylanibacter</taxon>
    </lineage>
</organism>
<reference evidence="2 3" key="1">
    <citation type="submission" date="2020-12" db="EMBL/GenBank/DDBJ databases">
        <title>Whole genome sequences of gut porcine anaerobes.</title>
        <authorList>
            <person name="Kubasova T."/>
            <person name="Jahodarova E."/>
            <person name="Rychlik I."/>
        </authorList>
    </citation>
    <scope>NUCLEOTIDE SEQUENCE [LARGE SCALE GENOMIC DNA]</scope>
    <source>
        <strain evidence="2 3">An925</strain>
    </source>
</reference>
<keyword evidence="1" id="KW-0732">Signal</keyword>
<evidence type="ECO:0000256" key="1">
    <source>
        <dbReference type="SAM" id="SignalP"/>
    </source>
</evidence>
<keyword evidence="3" id="KW-1185">Reference proteome</keyword>
<dbReference type="Gene3D" id="2.120.10.30">
    <property type="entry name" value="TolB, C-terminal domain"/>
    <property type="match status" value="2"/>
</dbReference>
<protein>
    <submittedName>
        <fullName evidence="2">PD40 domain-containing protein</fullName>
    </submittedName>
</protein>
<dbReference type="PROSITE" id="PS51257">
    <property type="entry name" value="PROKAR_LIPOPROTEIN"/>
    <property type="match status" value="1"/>
</dbReference>
<dbReference type="EMBL" id="JADYTN010000006">
    <property type="protein sequence ID" value="MCF2563233.1"/>
    <property type="molecule type" value="Genomic_DNA"/>
</dbReference>
<dbReference type="InterPro" id="IPR011659">
    <property type="entry name" value="WD40"/>
</dbReference>
<feature type="chain" id="PRO_5046073272" evidence="1">
    <location>
        <begin position="17"/>
        <end position="469"/>
    </location>
</feature>
<evidence type="ECO:0000313" key="3">
    <source>
        <dbReference type="Proteomes" id="UP001200470"/>
    </source>
</evidence>
<sequence length="469" mass="53315">MIKKILFVMLSAFVLAACTLHRQEAEPLRQSAPLFPDYADVLLPVNISAPTFALNDSANALESVQAVFSSGSETIIVGSDDTDGICISEADWHKLVAASHEITVTIQGEKNGKWVEYDAFKMNISPDSIDNTLVYRLIEPGYEVWNEMGIYQRSVENYDEEAIITNRQTDKGCMNCHSFCNYNPEQLMFHLRLNHAGTYMKNGKARLRKLVTPKSLVYPSWHQSGRFIAFSQNDTKQMFHTTDRNRIEVFDFSSDVMVYDLEADTLITTPLLMSKTKFETFPSWSADGRTLYFCSADSVKIPDDYDQVHYSLCSIGFDAEKKQFADSVHVIYDARQTQKSVSFPRCSPDGRHLVFTLSDYGNFSIWHKEARLMMIPANATTALEMVSILPDFRASYHSWSSNSRWMVMASRQDDGLYTRPYIVHIDADGKVSKPFLLPQSDAAYYLRTMKSYNIPEFTRGKVNVTLDGI</sequence>
<dbReference type="Pfam" id="PF07676">
    <property type="entry name" value="PD40"/>
    <property type="match status" value="2"/>
</dbReference>
<accession>A0ABS9CE28</accession>
<dbReference type="InterPro" id="IPR011042">
    <property type="entry name" value="6-blade_b-propeller_TolB-like"/>
</dbReference>
<comment type="caution">
    <text evidence="2">The sequence shown here is derived from an EMBL/GenBank/DDBJ whole genome shotgun (WGS) entry which is preliminary data.</text>
</comment>
<feature type="signal peptide" evidence="1">
    <location>
        <begin position="1"/>
        <end position="16"/>
    </location>
</feature>
<evidence type="ECO:0000313" key="2">
    <source>
        <dbReference type="EMBL" id="MCF2563233.1"/>
    </source>
</evidence>
<proteinExistence type="predicted"/>
<dbReference type="SUPFAM" id="SSF82171">
    <property type="entry name" value="DPP6 N-terminal domain-like"/>
    <property type="match status" value="1"/>
</dbReference>
<name>A0ABS9CE28_9BACT</name>
<gene>
    <name evidence="2" type="ORF">I6E12_03790</name>
</gene>